<reference evidence="1" key="1">
    <citation type="journal article" date="2012" name="PLoS Genet.">
        <title>Comparative analysis of the genomes of two field isolates of the rice blast fungus Magnaporthe oryzae.</title>
        <authorList>
            <person name="Xue M."/>
            <person name="Yang J."/>
            <person name="Li Z."/>
            <person name="Hu S."/>
            <person name="Yao N."/>
            <person name="Dean R.A."/>
            <person name="Zhao W."/>
            <person name="Shen M."/>
            <person name="Zhang H."/>
            <person name="Li C."/>
            <person name="Liu L."/>
            <person name="Cao L."/>
            <person name="Xu X."/>
            <person name="Xing Y."/>
            <person name="Hsiang T."/>
            <person name="Zhang Z."/>
            <person name="Xu J.R."/>
            <person name="Peng Y.L."/>
        </authorList>
    </citation>
    <scope>NUCLEOTIDE SEQUENCE [LARGE SCALE GENOMIC DNA]</scope>
    <source>
        <strain evidence="1">P131</strain>
    </source>
</reference>
<name>L7IQT3_PYRO1</name>
<evidence type="ECO:0008006" key="2">
    <source>
        <dbReference type="Google" id="ProtNLM"/>
    </source>
</evidence>
<organism>
    <name type="scientific">Pyricularia oryzae (strain P131)</name>
    <name type="common">Rice blast fungus</name>
    <name type="synonym">Magnaporthe oryzae</name>
    <dbReference type="NCBI Taxonomy" id="1143193"/>
    <lineage>
        <taxon>Eukaryota</taxon>
        <taxon>Fungi</taxon>
        <taxon>Dikarya</taxon>
        <taxon>Ascomycota</taxon>
        <taxon>Pezizomycotina</taxon>
        <taxon>Sordariomycetes</taxon>
        <taxon>Sordariomycetidae</taxon>
        <taxon>Magnaporthales</taxon>
        <taxon>Pyriculariaceae</taxon>
        <taxon>Pyricularia</taxon>
    </lineage>
</organism>
<proteinExistence type="predicted"/>
<accession>L7IQT3</accession>
<protein>
    <recommendedName>
        <fullName evidence="2">Cyclin N-terminal domain-containing protein</fullName>
    </recommendedName>
</protein>
<sequence length="43" mass="5273">MERQLLDLLSWDLKIENSDLYHELEMFLKPVVDPWAKQYHNTL</sequence>
<dbReference type="AlphaFoldDB" id="L7IQT3"/>
<dbReference type="EMBL" id="JH794131">
    <property type="protein sequence ID" value="ELQ58273.1"/>
    <property type="molecule type" value="Genomic_DNA"/>
</dbReference>
<gene>
    <name evidence="1" type="ORF">OOW_P131scaffold01671g5</name>
</gene>
<evidence type="ECO:0000313" key="1">
    <source>
        <dbReference type="EMBL" id="ELQ58273.1"/>
    </source>
</evidence>